<comment type="caution">
    <text evidence="1">The sequence shown here is derived from an EMBL/GenBank/DDBJ whole genome shotgun (WGS) entry which is preliminary data.</text>
</comment>
<protein>
    <submittedName>
        <fullName evidence="1">Binary cytotoxin component</fullName>
    </submittedName>
</protein>
<dbReference type="NCBIfam" id="NF033927">
    <property type="entry name" value="alph_xenorhab_B"/>
    <property type="match status" value="1"/>
</dbReference>
<dbReference type="RefSeq" id="WP_055007496.1">
    <property type="nucleotide sequence ID" value="NZ_LJPW01000003.1"/>
</dbReference>
<evidence type="ECO:0000313" key="1">
    <source>
        <dbReference type="EMBL" id="RMM05182.1"/>
    </source>
</evidence>
<proteinExistence type="predicted"/>
<name>A0A0P9M6X5_9PSED</name>
<evidence type="ECO:0000313" key="2">
    <source>
        <dbReference type="Proteomes" id="UP000278587"/>
    </source>
</evidence>
<dbReference type="AlphaFoldDB" id="A0A0P9M6X5"/>
<accession>A0A0P9M6X5</accession>
<dbReference type="Proteomes" id="UP000278587">
    <property type="component" value="Unassembled WGS sequence"/>
</dbReference>
<reference evidence="1 2" key="1">
    <citation type="submission" date="2018-08" db="EMBL/GenBank/DDBJ databases">
        <title>Recombination of ecologically and evolutionarily significant loci maintains genetic cohesion in the Pseudomonas syringae species complex.</title>
        <authorList>
            <person name="Dillon M."/>
            <person name="Thakur S."/>
            <person name="Almeida R.N.D."/>
            <person name="Weir B.S."/>
            <person name="Guttman D.S."/>
        </authorList>
    </citation>
    <scope>NUCLEOTIDE SEQUENCE [LARGE SCALE GENOMIC DNA]</scope>
    <source>
        <strain evidence="1 2">ICMP 4086</strain>
    </source>
</reference>
<dbReference type="OrthoDB" id="6859864at2"/>
<dbReference type="InterPro" id="IPR047760">
    <property type="entry name" value="XaxB-like"/>
</dbReference>
<organism evidence="1 2">
    <name type="scientific">Pseudomonas caricapapayae</name>
    <dbReference type="NCBI Taxonomy" id="46678"/>
    <lineage>
        <taxon>Bacteria</taxon>
        <taxon>Pseudomonadati</taxon>
        <taxon>Pseudomonadota</taxon>
        <taxon>Gammaproteobacteria</taxon>
        <taxon>Pseudomonadales</taxon>
        <taxon>Pseudomonadaceae</taxon>
        <taxon>Pseudomonas</taxon>
    </lineage>
</organism>
<gene>
    <name evidence="1" type="ORF">ALQ84_00343</name>
</gene>
<sequence>MNVHVLGTPFQLPTPDMEVIVSSREELRRKADALGGIYLPVMKETLRSLISELGHVDKEVLDTLTLVPHMYNSAEMLPFLEAVENLRGQAEDAKSSAAIADFNEEVSQLLNARTASLTIQAKALDKALINLDAVQVDGVDHLVPALDQEIAVLEVRLAKERAPLEEALQQAAVVNALITDVESLSLFDKLKPLVASLERLADVDPENPLIGSIKAGIAGVSNILDLLDAAVGYDHLTALRERLQTQLTGLQQKVDAARTTLEVEVSKREQLAGLASVEACKINYVREMSKLLEALRHVLRNSRLPDTEEIEKRVEHFTRQADALNNYLVDLRRSWRS</sequence>
<dbReference type="EMBL" id="RBOC01000172">
    <property type="protein sequence ID" value="RMM05182.1"/>
    <property type="molecule type" value="Genomic_DNA"/>
</dbReference>